<evidence type="ECO:0000313" key="3">
    <source>
        <dbReference type="EMBL" id="MBR0669245.1"/>
    </source>
</evidence>
<dbReference type="InterPro" id="IPR049492">
    <property type="entry name" value="BD-FAE-like_dom"/>
</dbReference>
<dbReference type="Pfam" id="PF20434">
    <property type="entry name" value="BD-FAE"/>
    <property type="match status" value="1"/>
</dbReference>
<evidence type="ECO:0000256" key="1">
    <source>
        <dbReference type="ARBA" id="ARBA00022801"/>
    </source>
</evidence>
<sequence length="281" mass="29675">EHAAELSPGCRAAAVAVRAAQSPPAGQASAQVLRDIPYGDDPRQRMDVHLPRQPQNAPVILMVHGGAWMGGSRSSPGVVANKAAHWLPRGYILISIDYRLLPDSDPLVQAADVAAALAAAQRQARGWGGDPARFVLMGHSSGAHLIALLTADPAIAARAGAAPWRATVALDSAAHDVGAIMARRHAEFYDRAFGADPDFWRRASPLQQLAQATVPMLLVCSSRRRDACPAAEDFARRARGFGGRAEVLPVPLSHDAINADLGQMGAYTAAVDRFLASVGLR</sequence>
<keyword evidence="4" id="KW-1185">Reference proteome</keyword>
<evidence type="ECO:0000313" key="4">
    <source>
        <dbReference type="Proteomes" id="UP001196870"/>
    </source>
</evidence>
<dbReference type="Gene3D" id="3.40.50.1820">
    <property type="entry name" value="alpha/beta hydrolase"/>
    <property type="match status" value="1"/>
</dbReference>
<protein>
    <submittedName>
        <fullName evidence="3">Alpha/beta hydrolase</fullName>
    </submittedName>
</protein>
<name>A0ABS5F9K3_9PROT</name>
<dbReference type="PANTHER" id="PTHR48081:SF33">
    <property type="entry name" value="KYNURENINE FORMAMIDASE"/>
    <property type="match status" value="1"/>
</dbReference>
<dbReference type="InterPro" id="IPR029058">
    <property type="entry name" value="AB_hydrolase_fold"/>
</dbReference>
<dbReference type="RefSeq" id="WP_211858089.1">
    <property type="nucleotide sequence ID" value="NZ_JAAGBB010000092.1"/>
</dbReference>
<dbReference type="Proteomes" id="UP001196870">
    <property type="component" value="Unassembled WGS sequence"/>
</dbReference>
<dbReference type="EMBL" id="JAAGBB010000092">
    <property type="protein sequence ID" value="MBR0669245.1"/>
    <property type="molecule type" value="Genomic_DNA"/>
</dbReference>
<comment type="caution">
    <text evidence="3">The sequence shown here is derived from an EMBL/GenBank/DDBJ whole genome shotgun (WGS) entry which is preliminary data.</text>
</comment>
<accession>A0ABS5F9K3</accession>
<feature type="domain" description="BD-FAE-like" evidence="2">
    <location>
        <begin position="46"/>
        <end position="149"/>
    </location>
</feature>
<dbReference type="SUPFAM" id="SSF53474">
    <property type="entry name" value="alpha/beta-Hydrolases"/>
    <property type="match status" value="1"/>
</dbReference>
<keyword evidence="1 3" id="KW-0378">Hydrolase</keyword>
<dbReference type="PANTHER" id="PTHR48081">
    <property type="entry name" value="AB HYDROLASE SUPERFAMILY PROTEIN C4A8.06C"/>
    <property type="match status" value="1"/>
</dbReference>
<feature type="non-terminal residue" evidence="3">
    <location>
        <position position="1"/>
    </location>
</feature>
<dbReference type="InterPro" id="IPR050300">
    <property type="entry name" value="GDXG_lipolytic_enzyme"/>
</dbReference>
<organism evidence="3 4">
    <name type="scientific">Plastoroseomonas hellenica</name>
    <dbReference type="NCBI Taxonomy" id="2687306"/>
    <lineage>
        <taxon>Bacteria</taxon>
        <taxon>Pseudomonadati</taxon>
        <taxon>Pseudomonadota</taxon>
        <taxon>Alphaproteobacteria</taxon>
        <taxon>Acetobacterales</taxon>
        <taxon>Acetobacteraceae</taxon>
        <taxon>Plastoroseomonas</taxon>
    </lineage>
</organism>
<proteinExistence type="predicted"/>
<gene>
    <name evidence="3" type="ORF">GXW71_33155</name>
</gene>
<dbReference type="GO" id="GO:0016787">
    <property type="term" value="F:hydrolase activity"/>
    <property type="evidence" value="ECO:0007669"/>
    <property type="project" value="UniProtKB-KW"/>
</dbReference>
<evidence type="ECO:0000259" key="2">
    <source>
        <dbReference type="Pfam" id="PF20434"/>
    </source>
</evidence>
<reference evidence="4" key="1">
    <citation type="journal article" date="2021" name="Syst. Appl. Microbiol.">
        <title>Roseomonas hellenica sp. nov., isolated from roots of wild-growing Alkanna tinctoria.</title>
        <authorList>
            <person name="Rat A."/>
            <person name="Naranjo H.D."/>
            <person name="Lebbe L."/>
            <person name="Cnockaert M."/>
            <person name="Krigas N."/>
            <person name="Grigoriadou K."/>
            <person name="Maloupa E."/>
            <person name="Willems A."/>
        </authorList>
    </citation>
    <scope>NUCLEOTIDE SEQUENCE [LARGE SCALE GENOMIC DNA]</scope>
    <source>
        <strain evidence="4">LMG 31523</strain>
    </source>
</reference>